<evidence type="ECO:0000256" key="1">
    <source>
        <dbReference type="ARBA" id="ARBA00022737"/>
    </source>
</evidence>
<evidence type="ECO:0000256" key="3">
    <source>
        <dbReference type="ARBA" id="ARBA00022840"/>
    </source>
</evidence>
<evidence type="ECO:0000313" key="7">
    <source>
        <dbReference type="Proteomes" id="UP001138540"/>
    </source>
</evidence>
<dbReference type="PROSITE" id="PS50893">
    <property type="entry name" value="ABC_TRANSPORTER_2"/>
    <property type="match status" value="2"/>
</dbReference>
<gene>
    <name evidence="6" type="ORF">HNP60_003903</name>
</gene>
<dbReference type="SUPFAM" id="SSF52540">
    <property type="entry name" value="P-loop containing nucleoside triphosphate hydrolases"/>
    <property type="match status" value="2"/>
</dbReference>
<name>A0ABR6NKY8_9SPHN</name>
<evidence type="ECO:0000256" key="4">
    <source>
        <dbReference type="SAM" id="MobiDB-lite"/>
    </source>
</evidence>
<feature type="region of interest" description="Disordered" evidence="4">
    <location>
        <begin position="247"/>
        <end position="269"/>
    </location>
</feature>
<reference evidence="6 7" key="1">
    <citation type="submission" date="2020-08" db="EMBL/GenBank/DDBJ databases">
        <title>Exploring microbial biodiversity for novel pathways involved in the catabolism of aromatic compounds derived from lignin.</title>
        <authorList>
            <person name="Elkins J."/>
        </authorList>
    </citation>
    <scope>NUCLEOTIDE SEQUENCE [LARGE SCALE GENOMIC DNA]</scope>
    <source>
        <strain evidence="6 7">B1D3A</strain>
    </source>
</reference>
<dbReference type="InterPro" id="IPR003593">
    <property type="entry name" value="AAA+_ATPase"/>
</dbReference>
<dbReference type="PROSITE" id="PS00211">
    <property type="entry name" value="ABC_TRANSPORTER_1"/>
    <property type="match status" value="1"/>
</dbReference>
<comment type="caution">
    <text evidence="6">The sequence shown here is derived from an EMBL/GenBank/DDBJ whole genome shotgun (WGS) entry which is preliminary data.</text>
</comment>
<dbReference type="SMART" id="SM00382">
    <property type="entry name" value="AAA"/>
    <property type="match status" value="2"/>
</dbReference>
<dbReference type="Gene3D" id="3.40.50.300">
    <property type="entry name" value="P-loop containing nucleotide triphosphate hydrolases"/>
    <property type="match status" value="2"/>
</dbReference>
<feature type="domain" description="ABC transporter" evidence="5">
    <location>
        <begin position="7"/>
        <end position="236"/>
    </location>
</feature>
<dbReference type="PANTHER" id="PTHR19211">
    <property type="entry name" value="ATP-BINDING TRANSPORT PROTEIN-RELATED"/>
    <property type="match status" value="1"/>
</dbReference>
<keyword evidence="7" id="KW-1185">Reference proteome</keyword>
<dbReference type="EMBL" id="JACHKA010000001">
    <property type="protein sequence ID" value="MBB5987929.1"/>
    <property type="molecule type" value="Genomic_DNA"/>
</dbReference>
<dbReference type="Proteomes" id="UP001138540">
    <property type="component" value="Unassembled WGS sequence"/>
</dbReference>
<evidence type="ECO:0000256" key="2">
    <source>
        <dbReference type="ARBA" id="ARBA00022741"/>
    </source>
</evidence>
<dbReference type="InterPro" id="IPR003439">
    <property type="entry name" value="ABC_transporter-like_ATP-bd"/>
</dbReference>
<protein>
    <submittedName>
        <fullName evidence="6">ATPase subunit of ABC transporter with duplicated ATPase domains</fullName>
    </submittedName>
</protein>
<keyword evidence="3" id="KW-0067">ATP-binding</keyword>
<dbReference type="CDD" id="cd03221">
    <property type="entry name" value="ABCF_EF-3"/>
    <property type="match status" value="1"/>
</dbReference>
<accession>A0ABR6NKY8</accession>
<keyword evidence="1" id="KW-0677">Repeat</keyword>
<dbReference type="PANTHER" id="PTHR19211:SF6">
    <property type="entry name" value="BLL7188 PROTEIN"/>
    <property type="match status" value="1"/>
</dbReference>
<proteinExistence type="predicted"/>
<keyword evidence="2" id="KW-0547">Nucleotide-binding</keyword>
<organism evidence="6 7">
    <name type="scientific">Sphingobium lignivorans</name>
    <dbReference type="NCBI Taxonomy" id="2735886"/>
    <lineage>
        <taxon>Bacteria</taxon>
        <taxon>Pseudomonadati</taxon>
        <taxon>Pseudomonadota</taxon>
        <taxon>Alphaproteobacteria</taxon>
        <taxon>Sphingomonadales</taxon>
        <taxon>Sphingomonadaceae</taxon>
        <taxon>Sphingobium</taxon>
    </lineage>
</organism>
<evidence type="ECO:0000313" key="6">
    <source>
        <dbReference type="EMBL" id="MBB5987929.1"/>
    </source>
</evidence>
<dbReference type="InterPro" id="IPR050611">
    <property type="entry name" value="ABCF"/>
</dbReference>
<evidence type="ECO:0000259" key="5">
    <source>
        <dbReference type="PROSITE" id="PS50893"/>
    </source>
</evidence>
<dbReference type="Pfam" id="PF00005">
    <property type="entry name" value="ABC_tran"/>
    <property type="match status" value="2"/>
</dbReference>
<dbReference type="InterPro" id="IPR017871">
    <property type="entry name" value="ABC_transporter-like_CS"/>
</dbReference>
<dbReference type="InterPro" id="IPR027417">
    <property type="entry name" value="P-loop_NTPase"/>
</dbReference>
<dbReference type="RefSeq" id="WP_184156639.1">
    <property type="nucleotide sequence ID" value="NZ_JACHKA010000001.1"/>
</dbReference>
<sequence>MSASAFLTLDRIAAARPDGTLLFQDLTLAIGRERVGLVGRNGAGKSTLLAIIAGEVQPQAGSLHRAGRIGMLAQTLPGHGSVAQALGIAPALARLDRLDAGQGSPEDAAEADWTLRERLDIALADAGLAGLPPHRDVASLSGGERTRLALAAMLLPGPDLLLLDEPTNNLDEEGRQAVATLLARWPGGALVASHDRDLLEGMDRIVQLAPSGIVTVTGGWSDFVAARDALKEQADSDLTRARQTLDRQARVAQQQAERQARRDKAGRAVKARGDLPRILLGKRAEQAEQSGGRGRRAAQARIDEARQALQSARQQVDVLTPLQIDLPSSGLPANRTLLRMEDVVLSRGDRRLFGPLSLTITGPCCIAVEGRNGSGKSSLLALATGALEPDAGRIHRLAPAMAMLDQHAALLAPQLDLLDNLRAHHPGLTVGEAHAVLARFAFRNRDARKPAGVLSGGERLRAALAIVMAGPTPPQLLILDEPTNHLDVESIEVLEDALRRWDGALMLVSHDAAFLDRIGIDERVRLGGMETQRD</sequence>
<feature type="domain" description="ABC transporter" evidence="5">
    <location>
        <begin position="338"/>
        <end position="534"/>
    </location>
</feature>
<feature type="compositionally biased region" description="Basic and acidic residues" evidence="4">
    <location>
        <begin position="258"/>
        <end position="269"/>
    </location>
</feature>